<dbReference type="Gene3D" id="3.40.50.880">
    <property type="match status" value="1"/>
</dbReference>
<sequence length="355" mass="40625">MNTNQLIANPVDEQEPLQEDINQEVDTSSIVIIPFRLEATIRPADQVRGSFYDHYLTRKITNHVTATIIVEGMIRTQPEGQPDLHPIHILNNYHQQLSYNLDNHANWPEYILDDELGQDQSFGLLLIPGMARKTIEKLPNHCQLRQELESRAIRKARLRGQPILGICAGSWRIWEIFGELYVATPNGYELRRTLQLQDVQDHMYYRMTSLSSLGETVGNNEMVHYVLIQQDSLLSCIMDFQLDAEVQKIPVNSVHWKSPVDADHPVLSVSAISIGNCNAKHRHGEMMQPEEEIVEAFESKYGAPVIGIQWHPEAFYNNTNVEFHPNSQLNVLKFMTKAGDAYQSKRAFLTMFSGF</sequence>
<reference evidence="2 3" key="1">
    <citation type="journal article" date="2008" name="Nature">
        <title>The Trichoplax genome and the nature of placozoans.</title>
        <authorList>
            <person name="Srivastava M."/>
            <person name="Begovic E."/>
            <person name="Chapman J."/>
            <person name="Putnam N.H."/>
            <person name="Hellsten U."/>
            <person name="Kawashima T."/>
            <person name="Kuo A."/>
            <person name="Mitros T."/>
            <person name="Salamov A."/>
            <person name="Carpenter M.L."/>
            <person name="Signorovitch A.Y."/>
            <person name="Moreno M.A."/>
            <person name="Kamm K."/>
            <person name="Grimwood J."/>
            <person name="Schmutz J."/>
            <person name="Shapiro H."/>
            <person name="Grigoriev I.V."/>
            <person name="Buss L.W."/>
            <person name="Schierwater B."/>
            <person name="Dellaporta S.L."/>
            <person name="Rokhsar D.S."/>
        </authorList>
    </citation>
    <scope>NUCLEOTIDE SEQUENCE [LARGE SCALE GENOMIC DNA]</scope>
    <source>
        <strain evidence="2 3">Grell-BS-1999</strain>
    </source>
</reference>
<dbReference type="KEGG" id="tad:TRIADDRAFT_54342"/>
<name>B3RRS0_TRIAD</name>
<dbReference type="EMBL" id="DS985243">
    <property type="protein sequence ID" value="EDV26399.1"/>
    <property type="molecule type" value="Genomic_DNA"/>
</dbReference>
<evidence type="ECO:0000313" key="2">
    <source>
        <dbReference type="EMBL" id="EDV26399.1"/>
    </source>
</evidence>
<dbReference type="InterPro" id="IPR029062">
    <property type="entry name" value="Class_I_gatase-like"/>
</dbReference>
<evidence type="ECO:0000313" key="3">
    <source>
        <dbReference type="Proteomes" id="UP000009022"/>
    </source>
</evidence>
<feature type="region of interest" description="Disordered" evidence="1">
    <location>
        <begin position="1"/>
        <end position="20"/>
    </location>
</feature>
<keyword evidence="3" id="KW-1185">Reference proteome</keyword>
<organism evidence="2 3">
    <name type="scientific">Trichoplax adhaerens</name>
    <name type="common">Trichoplax reptans</name>
    <dbReference type="NCBI Taxonomy" id="10228"/>
    <lineage>
        <taxon>Eukaryota</taxon>
        <taxon>Metazoa</taxon>
        <taxon>Placozoa</taxon>
        <taxon>Uniplacotomia</taxon>
        <taxon>Trichoplacea</taxon>
        <taxon>Trichoplacidae</taxon>
        <taxon>Trichoplax</taxon>
    </lineage>
</organism>
<dbReference type="HOGENOM" id="CLU_781503_0_0_1"/>
<gene>
    <name evidence="2" type="ORF">TRIADDRAFT_54342</name>
</gene>
<dbReference type="Proteomes" id="UP000009022">
    <property type="component" value="Unassembled WGS sequence"/>
</dbReference>
<proteinExistence type="predicted"/>
<accession>B3RRS0</accession>
<protein>
    <recommendedName>
        <fullName evidence="4">Folate gamma-glutamyl hydrolase</fullName>
    </recommendedName>
</protein>
<dbReference type="RefSeq" id="XP_002110395.1">
    <property type="nucleotide sequence ID" value="XM_002110359.1"/>
</dbReference>
<dbReference type="eggNOG" id="ENOG502SVM6">
    <property type="taxonomic scope" value="Eukaryota"/>
</dbReference>
<dbReference type="CTD" id="6752128"/>
<dbReference type="AlphaFoldDB" id="B3RRS0"/>
<dbReference type="GeneID" id="6752128"/>
<dbReference type="InterPro" id="IPR011697">
    <property type="entry name" value="Peptidase_C26"/>
</dbReference>
<evidence type="ECO:0000256" key="1">
    <source>
        <dbReference type="SAM" id="MobiDB-lite"/>
    </source>
</evidence>
<evidence type="ECO:0008006" key="4">
    <source>
        <dbReference type="Google" id="ProtNLM"/>
    </source>
</evidence>
<dbReference type="Pfam" id="PF07722">
    <property type="entry name" value="Peptidase_C26"/>
    <property type="match status" value="1"/>
</dbReference>
<dbReference type="InParanoid" id="B3RRS0"/>
<dbReference type="GO" id="GO:0016787">
    <property type="term" value="F:hydrolase activity"/>
    <property type="evidence" value="ECO:0007669"/>
    <property type="project" value="InterPro"/>
</dbReference>
<dbReference type="OrthoDB" id="2317183at2759"/>
<dbReference type="SUPFAM" id="SSF52317">
    <property type="entry name" value="Class I glutamine amidotransferase-like"/>
    <property type="match status" value="1"/>
</dbReference>